<gene>
    <name evidence="1" type="ORF">HKK74_29450</name>
</gene>
<sequence>MSGSRSVFALVTLCHAGSSHHLTAAANHRGKPGRAGRHTLRQLARKVATLLQECHASPVAPLKLIETTPGKFSLLLNAGTTQVDALVAQLGHEPNGYFWEGVAQFLVSTEAPTLEGRFSYDPEGGMFCAYGEDRTALQELAALMSAVAADDDHMRKLIASAEASGFEFDD</sequence>
<evidence type="ECO:0000313" key="2">
    <source>
        <dbReference type="Proteomes" id="UP000805614"/>
    </source>
</evidence>
<proteinExistence type="predicted"/>
<dbReference type="InterPro" id="IPR028956">
    <property type="entry name" value="Imm51"/>
</dbReference>
<name>A0ABR7LYL5_9ACTN</name>
<keyword evidence="2" id="KW-1185">Reference proteome</keyword>
<protein>
    <recommendedName>
        <fullName evidence="3">Immunity protein 51</fullName>
    </recommendedName>
</protein>
<evidence type="ECO:0008006" key="3">
    <source>
        <dbReference type="Google" id="ProtNLM"/>
    </source>
</evidence>
<reference evidence="1 2" key="1">
    <citation type="submission" date="2020-06" db="EMBL/GenBank/DDBJ databases">
        <title>Actinomadura xiongansis sp. nov., isolated from soil of Baiyangdian.</title>
        <authorList>
            <person name="Zhang X."/>
        </authorList>
    </citation>
    <scope>NUCLEOTIDE SEQUENCE [LARGE SCALE GENOMIC DNA]</scope>
    <source>
        <strain evidence="1 2">HBUM206468</strain>
    </source>
</reference>
<accession>A0ABR7LYL5</accession>
<organism evidence="1 2">
    <name type="scientific">Actinomadura alba</name>
    <dbReference type="NCBI Taxonomy" id="406431"/>
    <lineage>
        <taxon>Bacteria</taxon>
        <taxon>Bacillati</taxon>
        <taxon>Actinomycetota</taxon>
        <taxon>Actinomycetes</taxon>
        <taxon>Streptosporangiales</taxon>
        <taxon>Thermomonosporaceae</taxon>
        <taxon>Actinomadura</taxon>
    </lineage>
</organism>
<dbReference type="Proteomes" id="UP000805614">
    <property type="component" value="Unassembled WGS sequence"/>
</dbReference>
<dbReference type="Pfam" id="PF15595">
    <property type="entry name" value="Imm51"/>
    <property type="match status" value="1"/>
</dbReference>
<dbReference type="EMBL" id="JABVEC010000029">
    <property type="protein sequence ID" value="MBC6469587.1"/>
    <property type="molecule type" value="Genomic_DNA"/>
</dbReference>
<comment type="caution">
    <text evidence="1">The sequence shown here is derived from an EMBL/GenBank/DDBJ whole genome shotgun (WGS) entry which is preliminary data.</text>
</comment>
<evidence type="ECO:0000313" key="1">
    <source>
        <dbReference type="EMBL" id="MBC6469587.1"/>
    </source>
</evidence>
<dbReference type="RefSeq" id="WP_187246638.1">
    <property type="nucleotide sequence ID" value="NZ_BAAAOK010000001.1"/>
</dbReference>